<proteinExistence type="predicted"/>
<sequence length="152" mass="17357">MEFINFVSDKVIDLKMDCKTKEDFFKEIHNKVFDLGFVKEEFGEKILARENVFPTGLNLGDYGVAIPHTDAEYIKEQFISVCTFNEPVVFSSMEDQEEKVPVNLAFVLGLNQPHSQLSVLTELMGIMQNKELVDKLMSSTDKEEVLKTLKSL</sequence>
<dbReference type="EMBL" id="LK932505">
    <property type="protein sequence ID" value="CDS85622.1"/>
    <property type="molecule type" value="Genomic_DNA"/>
</dbReference>
<accession>A0A069ALZ4</accession>
<gene>
    <name evidence="4" type="ORF">BN1095_330046</name>
    <name evidence="2" type="ORF">BN1096_520388</name>
    <name evidence="3" type="ORF">BN1097_630230</name>
</gene>
<dbReference type="SUPFAM" id="SSF55804">
    <property type="entry name" value="Phoshotransferase/anion transport protein"/>
    <property type="match status" value="1"/>
</dbReference>
<dbReference type="Pfam" id="PF00359">
    <property type="entry name" value="PTS_EIIA_2"/>
    <property type="match status" value="1"/>
</dbReference>
<dbReference type="RefSeq" id="WP_021366861.1">
    <property type="nucleotide sequence ID" value="NZ_BBYB01000197.1"/>
</dbReference>
<dbReference type="InterPro" id="IPR016152">
    <property type="entry name" value="PTrfase/Anion_transptr"/>
</dbReference>
<name>A0A069ALZ4_CLODI</name>
<dbReference type="GO" id="GO:0016740">
    <property type="term" value="F:transferase activity"/>
    <property type="evidence" value="ECO:0007669"/>
    <property type="project" value="UniProtKB-KW"/>
</dbReference>
<dbReference type="AlphaFoldDB" id="A0A069ALZ4"/>
<feature type="domain" description="PTS EIIA type-2" evidence="1">
    <location>
        <begin position="5"/>
        <end position="152"/>
    </location>
</feature>
<dbReference type="InterPro" id="IPR051541">
    <property type="entry name" value="PTS_SugarTrans_NitroReg"/>
</dbReference>
<evidence type="ECO:0000259" key="1">
    <source>
        <dbReference type="PROSITE" id="PS51094"/>
    </source>
</evidence>
<dbReference type="InterPro" id="IPR002178">
    <property type="entry name" value="PTS_EIIA_type-2_dom"/>
</dbReference>
<evidence type="ECO:0000313" key="2">
    <source>
        <dbReference type="EMBL" id="CDS85622.1"/>
    </source>
</evidence>
<dbReference type="PANTHER" id="PTHR47738">
    <property type="entry name" value="PTS SYSTEM FRUCTOSE-LIKE EIIA COMPONENT-RELATED"/>
    <property type="match status" value="1"/>
</dbReference>
<reference evidence="4" key="1">
    <citation type="submission" date="2014-07" db="EMBL/GenBank/DDBJ databases">
        <authorList>
            <person name="Monot Marc"/>
        </authorList>
    </citation>
    <scope>NUCLEOTIDE SEQUENCE</scope>
    <source>
        <strain evidence="4">7032989</strain>
        <strain evidence="3">7032994</strain>
    </source>
</reference>
<keyword evidence="3" id="KW-0670">Pyruvate</keyword>
<evidence type="ECO:0000313" key="4">
    <source>
        <dbReference type="EMBL" id="CDT13234.1"/>
    </source>
</evidence>
<keyword evidence="4" id="KW-0808">Transferase</keyword>
<organism evidence="4">
    <name type="scientific">Clostridioides difficile</name>
    <name type="common">Peptoclostridium difficile</name>
    <dbReference type="NCBI Taxonomy" id="1496"/>
    <lineage>
        <taxon>Bacteria</taxon>
        <taxon>Bacillati</taxon>
        <taxon>Bacillota</taxon>
        <taxon>Clostridia</taxon>
        <taxon>Peptostreptococcales</taxon>
        <taxon>Peptostreptococcaceae</taxon>
        <taxon>Clostridioides</taxon>
    </lineage>
</organism>
<dbReference type="EMBL" id="LK932402">
    <property type="protein sequence ID" value="CDS87761.1"/>
    <property type="molecule type" value="Genomic_DNA"/>
</dbReference>
<dbReference type="CDD" id="cd00211">
    <property type="entry name" value="PTS_IIA_fru"/>
    <property type="match status" value="1"/>
</dbReference>
<dbReference type="PANTHER" id="PTHR47738:SF3">
    <property type="entry name" value="PHOSPHOTRANSFERASE SYSTEM MANNITOL_FRUCTOSE-SPECIFIC IIA DOMAIN CONTAINING PROTEIN"/>
    <property type="match status" value="1"/>
</dbReference>
<protein>
    <submittedName>
        <fullName evidence="4">PTS system, fructose/mannitol family IIA component</fullName>
        <ecNumber evidence="4">2.7.1.69</ecNumber>
    </submittedName>
    <submittedName>
        <fullName evidence="3">Phosphoenolpyruvate-dependent sugar phosphotransferase system, EIIA 2</fullName>
    </submittedName>
</protein>
<dbReference type="EMBL" id="LK932994">
    <property type="protein sequence ID" value="CDT13234.1"/>
    <property type="molecule type" value="Genomic_DNA"/>
</dbReference>
<dbReference type="Gene3D" id="3.40.930.10">
    <property type="entry name" value="Mannitol-specific EII, Chain A"/>
    <property type="match status" value="1"/>
</dbReference>
<dbReference type="EC" id="2.7.1.69" evidence="4"/>
<evidence type="ECO:0000313" key="3">
    <source>
        <dbReference type="EMBL" id="CDS87761.1"/>
    </source>
</evidence>
<dbReference type="PROSITE" id="PS51094">
    <property type="entry name" value="PTS_EIIA_TYPE_2"/>
    <property type="match status" value="1"/>
</dbReference>